<name>A0A4Y9FV23_9MICO</name>
<dbReference type="SUPFAM" id="SSF54534">
    <property type="entry name" value="FKBP-like"/>
    <property type="match status" value="1"/>
</dbReference>
<evidence type="ECO:0000313" key="10">
    <source>
        <dbReference type="Proteomes" id="UP000298358"/>
    </source>
</evidence>
<reference evidence="9 10" key="1">
    <citation type="submission" date="2019-03" db="EMBL/GenBank/DDBJ databases">
        <title>Diversity of the mouse oral microbiome.</title>
        <authorList>
            <person name="Joseph S."/>
            <person name="Aduse-Opoku J."/>
            <person name="Curtis M."/>
            <person name="Wade W."/>
            <person name="Hashim A."/>
        </authorList>
    </citation>
    <scope>NUCLEOTIDE SEQUENCE [LARGE SCALE GENOMIC DNA]</scope>
    <source>
        <strain evidence="9 10">P1012</strain>
    </source>
</reference>
<keyword evidence="4 6" id="KW-0697">Rotamase</keyword>
<comment type="similarity">
    <text evidence="2">Belongs to the FKBP-type PPIase family.</text>
</comment>
<dbReference type="OrthoDB" id="25996at2"/>
<comment type="caution">
    <text evidence="9">The sequence shown here is derived from an EMBL/GenBank/DDBJ whole genome shotgun (WGS) entry which is preliminary data.</text>
</comment>
<dbReference type="RefSeq" id="WP_135114092.1">
    <property type="nucleotide sequence ID" value="NZ_JADGLL010000012.1"/>
</dbReference>
<evidence type="ECO:0000256" key="4">
    <source>
        <dbReference type="ARBA" id="ARBA00023110"/>
    </source>
</evidence>
<proteinExistence type="inferred from homology"/>
<evidence type="ECO:0000256" key="1">
    <source>
        <dbReference type="ARBA" id="ARBA00000971"/>
    </source>
</evidence>
<dbReference type="GO" id="GO:0003755">
    <property type="term" value="F:peptidyl-prolyl cis-trans isomerase activity"/>
    <property type="evidence" value="ECO:0007669"/>
    <property type="project" value="UniProtKB-KW"/>
</dbReference>
<dbReference type="EMBL" id="SPQB01000012">
    <property type="protein sequence ID" value="TFU33172.1"/>
    <property type="molecule type" value="Genomic_DNA"/>
</dbReference>
<dbReference type="Pfam" id="PF00254">
    <property type="entry name" value="FKBP_C"/>
    <property type="match status" value="1"/>
</dbReference>
<dbReference type="AlphaFoldDB" id="A0A4Y9FV23"/>
<evidence type="ECO:0000256" key="6">
    <source>
        <dbReference type="PROSITE-ProRule" id="PRU00277"/>
    </source>
</evidence>
<dbReference type="PANTHER" id="PTHR43811">
    <property type="entry name" value="FKBP-TYPE PEPTIDYL-PROLYL CIS-TRANS ISOMERASE FKPA"/>
    <property type="match status" value="1"/>
</dbReference>
<dbReference type="PANTHER" id="PTHR43811:SF23">
    <property type="entry name" value="FKBP-TYPE 22 KDA PEPTIDYL-PROLYL CIS-TRANS ISOMERASE"/>
    <property type="match status" value="1"/>
</dbReference>
<dbReference type="InterPro" id="IPR046357">
    <property type="entry name" value="PPIase_dom_sf"/>
</dbReference>
<keyword evidence="10" id="KW-1185">Reference proteome</keyword>
<dbReference type="PROSITE" id="PS50059">
    <property type="entry name" value="FKBP_PPIASE"/>
    <property type="match status" value="1"/>
</dbReference>
<comment type="catalytic activity">
    <reaction evidence="1 6">
        <text>[protein]-peptidylproline (omega=180) = [protein]-peptidylproline (omega=0)</text>
        <dbReference type="Rhea" id="RHEA:16237"/>
        <dbReference type="Rhea" id="RHEA-COMP:10747"/>
        <dbReference type="Rhea" id="RHEA-COMP:10748"/>
        <dbReference type="ChEBI" id="CHEBI:83833"/>
        <dbReference type="ChEBI" id="CHEBI:83834"/>
        <dbReference type="EC" id="5.2.1.8"/>
    </reaction>
</comment>
<evidence type="ECO:0000259" key="8">
    <source>
        <dbReference type="PROSITE" id="PS50059"/>
    </source>
</evidence>
<dbReference type="PROSITE" id="PS51257">
    <property type="entry name" value="PROKAR_LIPOPROTEIN"/>
    <property type="match status" value="1"/>
</dbReference>
<gene>
    <name evidence="9" type="ORF">E4U02_06800</name>
</gene>
<keyword evidence="5 6" id="KW-0413">Isomerase</keyword>
<dbReference type="EC" id="5.2.1.8" evidence="3 6"/>
<organism evidence="9 10">
    <name type="scientific">Microbacterium paludicola</name>
    <dbReference type="NCBI Taxonomy" id="300019"/>
    <lineage>
        <taxon>Bacteria</taxon>
        <taxon>Bacillati</taxon>
        <taxon>Actinomycetota</taxon>
        <taxon>Actinomycetes</taxon>
        <taxon>Micrococcales</taxon>
        <taxon>Microbacteriaceae</taxon>
        <taxon>Microbacterium</taxon>
    </lineage>
</organism>
<keyword evidence="7" id="KW-0732">Signal</keyword>
<feature type="signal peptide" evidence="7">
    <location>
        <begin position="1"/>
        <end position="24"/>
    </location>
</feature>
<accession>A0A4Y9FV23</accession>
<dbReference type="InterPro" id="IPR001179">
    <property type="entry name" value="PPIase_FKBP_dom"/>
</dbReference>
<sequence>MRRTTAVLSIAALVGLGLVGCAPAGTAAADCDRVADSDPATMSLIGVSGDLASAPQLDVRTPFVAEDDAYADIEHGDGMAITHLDQPGVLDISLFDGETGSKLLGTAYDGDLSSFSAFSGWTQQFPAFEDALMCATEGSRIAVAISQDGIAEDARAYYEQAGLPAEGSLVAVIDVRKVLPRAASGQVQFNAGIGLPSVVRTPDGVPGIIVPDADAPKDVVVQTLIKGDGPALGADDAPVVHYTGVTWAEREVFDSTWQAQEGMPASPVAIPQDEVVPGFAKALEGQTVGSQVMVVIPPDQGYGEEERTGIPANSTLVFVIDVLGTVPADTVAAQ</sequence>
<feature type="domain" description="PPIase FKBP-type" evidence="8">
    <location>
        <begin position="235"/>
        <end position="326"/>
    </location>
</feature>
<evidence type="ECO:0000313" key="9">
    <source>
        <dbReference type="EMBL" id="TFU33172.1"/>
    </source>
</evidence>
<evidence type="ECO:0000256" key="5">
    <source>
        <dbReference type="ARBA" id="ARBA00023235"/>
    </source>
</evidence>
<feature type="chain" id="PRO_5039260215" description="peptidylprolyl isomerase" evidence="7">
    <location>
        <begin position="25"/>
        <end position="334"/>
    </location>
</feature>
<evidence type="ECO:0000256" key="3">
    <source>
        <dbReference type="ARBA" id="ARBA00013194"/>
    </source>
</evidence>
<dbReference type="Proteomes" id="UP000298358">
    <property type="component" value="Unassembled WGS sequence"/>
</dbReference>
<protein>
    <recommendedName>
        <fullName evidence="3 6">peptidylprolyl isomerase</fullName>
        <ecNumber evidence="3 6">5.2.1.8</ecNumber>
    </recommendedName>
</protein>
<evidence type="ECO:0000256" key="7">
    <source>
        <dbReference type="SAM" id="SignalP"/>
    </source>
</evidence>
<evidence type="ECO:0000256" key="2">
    <source>
        <dbReference type="ARBA" id="ARBA00006577"/>
    </source>
</evidence>
<dbReference type="Gene3D" id="3.10.50.40">
    <property type="match status" value="1"/>
</dbReference>